<name>A0ABU5STN1_9CYAN</name>
<evidence type="ECO:0000256" key="1">
    <source>
        <dbReference type="SAM" id="MobiDB-lite"/>
    </source>
</evidence>
<comment type="caution">
    <text evidence="2">The sequence shown here is derived from an EMBL/GenBank/DDBJ whole genome shotgun (WGS) entry which is preliminary data.</text>
</comment>
<accession>A0ABU5STN1</accession>
<gene>
    <name evidence="2" type="ORF">VB739_04075</name>
</gene>
<dbReference type="EMBL" id="JAYGHY010000008">
    <property type="protein sequence ID" value="MEA5441725.1"/>
    <property type="molecule type" value="Genomic_DNA"/>
</dbReference>
<organism evidence="2 3">
    <name type="scientific">Cyanobium gracile UHCC 0281</name>
    <dbReference type="NCBI Taxonomy" id="3110309"/>
    <lineage>
        <taxon>Bacteria</taxon>
        <taxon>Bacillati</taxon>
        <taxon>Cyanobacteriota</taxon>
        <taxon>Cyanophyceae</taxon>
        <taxon>Synechococcales</taxon>
        <taxon>Prochlorococcaceae</taxon>
        <taxon>Cyanobium</taxon>
    </lineage>
</organism>
<evidence type="ECO:0000313" key="2">
    <source>
        <dbReference type="EMBL" id="MEA5441725.1"/>
    </source>
</evidence>
<sequence length="112" mass="12611">MSLSRTHPIDDSTPLSPPSPAQAAPDLQEPLDALLRIAEQRAQHPEALLDLLRRIEHLHRSIQDGPFRNSLPSDRNGLFTLLSEMESSGGWPYIPRLQLRTFMDLLSPEPEP</sequence>
<feature type="region of interest" description="Disordered" evidence="1">
    <location>
        <begin position="1"/>
        <end position="30"/>
    </location>
</feature>
<protein>
    <submittedName>
        <fullName evidence="2">Uncharacterized protein</fullName>
    </submittedName>
</protein>
<evidence type="ECO:0000313" key="3">
    <source>
        <dbReference type="Proteomes" id="UP001302329"/>
    </source>
</evidence>
<dbReference type="Proteomes" id="UP001302329">
    <property type="component" value="Unassembled WGS sequence"/>
</dbReference>
<proteinExistence type="predicted"/>
<reference evidence="2 3" key="1">
    <citation type="submission" date="2023-12" db="EMBL/GenBank/DDBJ databases">
        <title>Baltic Sea Cyanobacteria.</title>
        <authorList>
            <person name="Delbaje E."/>
            <person name="Fewer D.P."/>
            <person name="Shishido T.K."/>
        </authorList>
    </citation>
    <scope>NUCLEOTIDE SEQUENCE [LARGE SCALE GENOMIC DNA]</scope>
    <source>
        <strain evidence="2 3">UHCC 0281</strain>
    </source>
</reference>
<keyword evidence="3" id="KW-1185">Reference proteome</keyword>
<dbReference type="RefSeq" id="WP_323355842.1">
    <property type="nucleotide sequence ID" value="NZ_JAYGHY010000008.1"/>
</dbReference>